<feature type="compositionally biased region" description="Low complexity" evidence="6">
    <location>
        <begin position="37"/>
        <end position="52"/>
    </location>
</feature>
<dbReference type="PROSITE" id="PS50089">
    <property type="entry name" value="ZF_RING_2"/>
    <property type="match status" value="1"/>
</dbReference>
<dbReference type="STRING" id="4577.A0A1D6H959"/>
<evidence type="ECO:0000256" key="1">
    <source>
        <dbReference type="ARBA" id="ARBA00004496"/>
    </source>
</evidence>
<evidence type="ECO:0000256" key="2">
    <source>
        <dbReference type="ARBA" id="ARBA00022490"/>
    </source>
</evidence>
<dbReference type="PANTHER" id="PTHR12983">
    <property type="entry name" value="RING FINGER 10 FAMILY MEMBER"/>
    <property type="match status" value="1"/>
</dbReference>
<name>A0A1D6H959_MAIZE</name>
<proteinExistence type="predicted"/>
<keyword evidence="5" id="KW-0862">Zinc</keyword>
<evidence type="ECO:0000256" key="4">
    <source>
        <dbReference type="ARBA" id="ARBA00022771"/>
    </source>
</evidence>
<dbReference type="SMART" id="SM00184">
    <property type="entry name" value="RING"/>
    <property type="match status" value="1"/>
</dbReference>
<accession>A0A1D6H959</accession>
<feature type="region of interest" description="Disordered" evidence="6">
    <location>
        <begin position="585"/>
        <end position="605"/>
    </location>
</feature>
<gene>
    <name evidence="7" type="ORF">ZEAMMB73_Zm00001d016602</name>
</gene>
<dbReference type="InterPro" id="IPR017907">
    <property type="entry name" value="Znf_RING_CS"/>
</dbReference>
<dbReference type="EMBL" id="CM000781">
    <property type="protein sequence ID" value="AQK71253.1"/>
    <property type="molecule type" value="Genomic_DNA"/>
</dbReference>
<evidence type="ECO:0000256" key="6">
    <source>
        <dbReference type="SAM" id="MobiDB-lite"/>
    </source>
</evidence>
<feature type="region of interest" description="Disordered" evidence="6">
    <location>
        <begin position="699"/>
        <end position="726"/>
    </location>
</feature>
<dbReference type="FunCoup" id="A0A1D6H959">
    <property type="interactions" value="3336"/>
</dbReference>
<evidence type="ECO:0000256" key="3">
    <source>
        <dbReference type="ARBA" id="ARBA00022723"/>
    </source>
</evidence>
<dbReference type="PANTHER" id="PTHR12983:SF9">
    <property type="entry name" value="E3 UBIQUITIN-PROTEIN LIGASE RNF10"/>
    <property type="match status" value="1"/>
</dbReference>
<keyword evidence="4" id="KW-0863">Zinc-finger</keyword>
<evidence type="ECO:0000313" key="7">
    <source>
        <dbReference type="EMBL" id="AQK71253.1"/>
    </source>
</evidence>
<dbReference type="InterPro" id="IPR013083">
    <property type="entry name" value="Znf_RING/FYVE/PHD"/>
</dbReference>
<dbReference type="PROSITE" id="PS00518">
    <property type="entry name" value="ZF_RING_1"/>
    <property type="match status" value="1"/>
</dbReference>
<dbReference type="Pfam" id="PF00097">
    <property type="entry name" value="zf-C3HC4"/>
    <property type="match status" value="1"/>
</dbReference>
<reference evidence="7" key="1">
    <citation type="submission" date="2015-12" db="EMBL/GenBank/DDBJ databases">
        <title>Update maize B73 reference genome by single molecule sequencing technologies.</title>
        <authorList>
            <consortium name="Maize Genome Sequencing Project"/>
            <person name="Ware D."/>
        </authorList>
    </citation>
    <scope>NUCLEOTIDE SEQUENCE</scope>
    <source>
        <tissue evidence="7">Seedling</tissue>
    </source>
</reference>
<comment type="subcellular location">
    <subcellularLocation>
        <location evidence="1">Cytoplasm</location>
    </subcellularLocation>
</comment>
<dbReference type="SUPFAM" id="SSF57850">
    <property type="entry name" value="RING/U-box"/>
    <property type="match status" value="1"/>
</dbReference>
<dbReference type="Gene3D" id="3.30.40.10">
    <property type="entry name" value="Zinc/RING finger domain, C3HC4 (zinc finger)"/>
    <property type="match status" value="1"/>
</dbReference>
<dbReference type="InterPro" id="IPR001841">
    <property type="entry name" value="Znf_RING"/>
</dbReference>
<keyword evidence="3" id="KW-0479">Metal-binding</keyword>
<evidence type="ECO:0000256" key="5">
    <source>
        <dbReference type="ARBA" id="ARBA00022833"/>
    </source>
</evidence>
<dbReference type="InterPro" id="IPR018957">
    <property type="entry name" value="Znf_C3HC4_RING-type"/>
</dbReference>
<sequence length="776" mass="85525">MSISPHERTGGAYYPRPHNPSPSPQHGSDRRRHGRRSPPASVSPPGAAAEASDGGVGSSSNPVVPAIGESINAPEKVVGFIISGEENDTCTQEVGNVSECHSSEQGDSGLPVDNFGSVGSYPERPKMVGSLQADHLASGSTGLGNGTQIAARKNQTVNANHLLNFQYDPISRPQPRGPRTYLPRRQRKIKPYNKDLFIQANYKFVVLDTGNYQIDSMDPDKMLQWEDIICVRYYSPSEVQCPICLERPLCPQITSCGHIYCFPCILRYLMMGKDDYRGECWKKCPLCFMMISSKDLYTIQITQVQNVRAGDVVTFTLLSRSRNSLTPSIKSSSSESSTTDEEHYNVFSKFILTSDVELSVRDAKLDLSNWLHMADLGLVDDLEKLPFVSAALEQLEEKTKYWIDYRNYGGSPPSKDSFSPGSSFKSRNSFDVNTSQQMSEHKISLSDRDMVNGISELSMSPELSKTSGKGTISKVNEKCTTTIDSNEHDPYTFYQVSDGQHLILHPLNMRCLLNHFGGSDMLPPRITAKILELETVTQSEAIRKRYRFLSHFSLTTTFQFCEIDLSDVVSPNSLAPFLDEIKKREKQRKRAAKKGSTDWGSKPPGYLAESSQLQILVYKNCKLKFLEEESERVKAEVAAAVQASAMRFEYTNSSQSHNDVMFSLDDFEALGNNAGPSTSPPASERKLFSDVTRLGFASAQDSPPLRLGTGDANGQSETSRDQGPLATPALSFASIISSSRAVTAADNSEMQKANGAGKKGKKATRVLLSTGGGRRY</sequence>
<organism evidence="7">
    <name type="scientific">Zea mays</name>
    <name type="common">Maize</name>
    <dbReference type="NCBI Taxonomy" id="4577"/>
    <lineage>
        <taxon>Eukaryota</taxon>
        <taxon>Viridiplantae</taxon>
        <taxon>Streptophyta</taxon>
        <taxon>Embryophyta</taxon>
        <taxon>Tracheophyta</taxon>
        <taxon>Spermatophyta</taxon>
        <taxon>Magnoliopsida</taxon>
        <taxon>Liliopsida</taxon>
        <taxon>Poales</taxon>
        <taxon>Poaceae</taxon>
        <taxon>PACMAD clade</taxon>
        <taxon>Panicoideae</taxon>
        <taxon>Andropogonodae</taxon>
        <taxon>Andropogoneae</taxon>
        <taxon>Tripsacinae</taxon>
        <taxon>Zea</taxon>
    </lineage>
</organism>
<dbReference type="GO" id="GO:0008270">
    <property type="term" value="F:zinc ion binding"/>
    <property type="evidence" value="ECO:0007669"/>
    <property type="project" value="UniProtKB-KW"/>
</dbReference>
<protein>
    <submittedName>
        <fullName evidence="7">RING/U-box superfamily protein</fullName>
    </submittedName>
</protein>
<dbReference type="CDD" id="cd16536">
    <property type="entry name" value="RING-HC_RNF10"/>
    <property type="match status" value="1"/>
</dbReference>
<feature type="region of interest" description="Disordered" evidence="6">
    <location>
        <begin position="744"/>
        <end position="776"/>
    </location>
</feature>
<dbReference type="AlphaFoldDB" id="A0A1D6H959"/>
<dbReference type="InterPro" id="IPR039739">
    <property type="entry name" value="MAG2/RNF10"/>
</dbReference>
<dbReference type="InParanoid" id="A0A1D6H959"/>
<feature type="region of interest" description="Disordered" evidence="6">
    <location>
        <begin position="1"/>
        <end position="63"/>
    </location>
</feature>
<dbReference type="GO" id="GO:0005737">
    <property type="term" value="C:cytoplasm"/>
    <property type="evidence" value="ECO:0007669"/>
    <property type="project" value="UniProtKB-SubCell"/>
</dbReference>
<dbReference type="ExpressionAtlas" id="A0A1D6H959">
    <property type="expression patterns" value="baseline and differential"/>
</dbReference>
<keyword evidence="2" id="KW-0963">Cytoplasm</keyword>